<evidence type="ECO:0000256" key="2">
    <source>
        <dbReference type="ARBA" id="ARBA00007171"/>
    </source>
</evidence>
<comment type="caution">
    <text evidence="9">The sequence shown here is derived from an EMBL/GenBank/DDBJ whole genome shotgun (WGS) entry which is preliminary data.</text>
</comment>
<dbReference type="RefSeq" id="WP_252809987.1">
    <property type="nucleotide sequence ID" value="NZ_BAAABM010000017.1"/>
</dbReference>
<evidence type="ECO:0000259" key="6">
    <source>
        <dbReference type="Pfam" id="PF00905"/>
    </source>
</evidence>
<dbReference type="InterPro" id="IPR012338">
    <property type="entry name" value="Beta-lactam/transpept-like"/>
</dbReference>
<dbReference type="Gene3D" id="3.90.1310.10">
    <property type="entry name" value="Penicillin-binding protein 2a (Domain 2)"/>
    <property type="match status" value="1"/>
</dbReference>
<dbReference type="Pfam" id="PF05223">
    <property type="entry name" value="MecA_N"/>
    <property type="match status" value="1"/>
</dbReference>
<protein>
    <submittedName>
        <fullName evidence="9">Penicillin-binding transpeptidase domain-containing protein</fullName>
    </submittedName>
</protein>
<dbReference type="PANTHER" id="PTHR30627">
    <property type="entry name" value="PEPTIDOGLYCAN D,D-TRANSPEPTIDASE"/>
    <property type="match status" value="1"/>
</dbReference>
<dbReference type="PANTHER" id="PTHR30627:SF24">
    <property type="entry name" value="PENICILLIN-BINDING PROTEIN 4B"/>
    <property type="match status" value="1"/>
</dbReference>
<evidence type="ECO:0000259" key="8">
    <source>
        <dbReference type="Pfam" id="PF05223"/>
    </source>
</evidence>
<dbReference type="InterPro" id="IPR032710">
    <property type="entry name" value="NTF2-like_dom_sf"/>
</dbReference>
<sequence length="625" mass="65520">MDIRRLRSAAGLAAALLVTTTTAGCFAEPSPLPTIRDFLVAWQNGNYRDAAGQTDGDRTKVADLLGAVPSQLDLASLRLALGRVRENGEDATAQFAVSIDLGDGGKPWSYGSSMRLHRTNGKWKVVWSPSIIHPALGQGQRLAIVTSVPTRQPIVDNKARTLLKKVRVEVFGVTPGRLANAEQTLGRLAKITHLDKDRLIAHVRSAPPQNFLPLVTLQMPDQAADAAQLRPVPGVESKPRFAYVAPAVADEVVGRLGPATAERLQQVGAPYQPGDTIGVSGLQVLEQRKLAGTPTVQVVAQDPSGAGEKILNEVPGTPSQPVATTIDRRTQDAAEAALKGVPYPASLAAIDPSTGAIIAAADNTAVQGRTDARQGGDSSQESSTALNGHYPPGMTFSIVTTRALLQNGQKITSPPCKRGTQTIAGQDFTYSGPAGGKTFSSNFAVSCTTAFAALYRDVVPQDLRASAARFGLGAPWSLPVPSFSGSVPLATSEAERAAEMVGQGRIEVSPLSMALVAGAVLTGTWRPPQLLKDSPQRMQAQPLSGSADSINQLQALMSRSVTSGAAKKAKVSGRPVSGVTATVPYGNGKVVSWFVGYRQDVAFAIAVEGKWSAATLAAAFLRAKR</sequence>
<dbReference type="InterPro" id="IPR050515">
    <property type="entry name" value="Beta-lactam/transpept"/>
</dbReference>
<feature type="domain" description="NTF2-like N-terminal transpeptidase" evidence="8">
    <location>
        <begin position="31"/>
        <end position="140"/>
    </location>
</feature>
<feature type="compositionally biased region" description="Polar residues" evidence="4">
    <location>
        <begin position="376"/>
        <end position="386"/>
    </location>
</feature>
<dbReference type="EMBL" id="BAAABM010000017">
    <property type="protein sequence ID" value="GAA0337244.1"/>
    <property type="molecule type" value="Genomic_DNA"/>
</dbReference>
<feature type="region of interest" description="Disordered" evidence="4">
    <location>
        <begin position="368"/>
        <end position="391"/>
    </location>
</feature>
<dbReference type="Proteomes" id="UP001501822">
    <property type="component" value="Unassembled WGS sequence"/>
</dbReference>
<accession>A0ABP3G6F4</accession>
<dbReference type="Pfam" id="PF03717">
    <property type="entry name" value="PBP_dimer"/>
    <property type="match status" value="1"/>
</dbReference>
<evidence type="ECO:0000259" key="7">
    <source>
        <dbReference type="Pfam" id="PF03717"/>
    </source>
</evidence>
<dbReference type="SUPFAM" id="SSF56601">
    <property type="entry name" value="beta-lactamase/transpeptidase-like"/>
    <property type="match status" value="1"/>
</dbReference>
<feature type="chain" id="PRO_5047121521" evidence="5">
    <location>
        <begin position="24"/>
        <end position="625"/>
    </location>
</feature>
<comment type="subcellular location">
    <subcellularLocation>
        <location evidence="1">Membrane</location>
    </subcellularLocation>
</comment>
<evidence type="ECO:0000313" key="10">
    <source>
        <dbReference type="Proteomes" id="UP001501822"/>
    </source>
</evidence>
<dbReference type="SUPFAM" id="SSF54427">
    <property type="entry name" value="NTF2-like"/>
    <property type="match status" value="1"/>
</dbReference>
<dbReference type="InterPro" id="IPR001460">
    <property type="entry name" value="PCN-bd_Tpept"/>
</dbReference>
<proteinExistence type="inferred from homology"/>
<keyword evidence="5" id="KW-0732">Signal</keyword>
<feature type="domain" description="Penicillin-binding protein dimerisation" evidence="7">
    <location>
        <begin position="148"/>
        <end position="306"/>
    </location>
</feature>
<dbReference type="Gene3D" id="3.40.710.10">
    <property type="entry name" value="DD-peptidase/beta-lactamase superfamily"/>
    <property type="match status" value="1"/>
</dbReference>
<organism evidence="9 10">
    <name type="scientific">Actinoallomurus spadix</name>
    <dbReference type="NCBI Taxonomy" id="79912"/>
    <lineage>
        <taxon>Bacteria</taxon>
        <taxon>Bacillati</taxon>
        <taxon>Actinomycetota</taxon>
        <taxon>Actinomycetes</taxon>
        <taxon>Streptosporangiales</taxon>
        <taxon>Thermomonosporaceae</taxon>
        <taxon>Actinoallomurus</taxon>
    </lineage>
</organism>
<keyword evidence="3" id="KW-0472">Membrane</keyword>
<dbReference type="PROSITE" id="PS51257">
    <property type="entry name" value="PROKAR_LIPOPROTEIN"/>
    <property type="match status" value="1"/>
</dbReference>
<evidence type="ECO:0000256" key="5">
    <source>
        <dbReference type="SAM" id="SignalP"/>
    </source>
</evidence>
<evidence type="ECO:0000256" key="4">
    <source>
        <dbReference type="SAM" id="MobiDB-lite"/>
    </source>
</evidence>
<evidence type="ECO:0000256" key="1">
    <source>
        <dbReference type="ARBA" id="ARBA00004370"/>
    </source>
</evidence>
<dbReference type="InterPro" id="IPR005311">
    <property type="entry name" value="PBP_dimer"/>
</dbReference>
<name>A0ABP3G6F4_9ACTN</name>
<reference evidence="10" key="1">
    <citation type="journal article" date="2019" name="Int. J. Syst. Evol. Microbiol.">
        <title>The Global Catalogue of Microorganisms (GCM) 10K type strain sequencing project: providing services to taxonomists for standard genome sequencing and annotation.</title>
        <authorList>
            <consortium name="The Broad Institute Genomics Platform"/>
            <consortium name="The Broad Institute Genome Sequencing Center for Infectious Disease"/>
            <person name="Wu L."/>
            <person name="Ma J."/>
        </authorList>
    </citation>
    <scope>NUCLEOTIDE SEQUENCE [LARGE SCALE GENOMIC DNA]</scope>
    <source>
        <strain evidence="10">JCM 3146</strain>
    </source>
</reference>
<dbReference type="Gene3D" id="3.30.1390.30">
    <property type="entry name" value="Penicillin-binding protein 2a, domain 3"/>
    <property type="match status" value="1"/>
</dbReference>
<feature type="domain" description="Penicillin-binding protein transpeptidase" evidence="6">
    <location>
        <begin position="348"/>
        <end position="611"/>
    </location>
</feature>
<feature type="signal peptide" evidence="5">
    <location>
        <begin position="1"/>
        <end position="23"/>
    </location>
</feature>
<dbReference type="InterPro" id="IPR007887">
    <property type="entry name" value="MecA_N"/>
</dbReference>
<evidence type="ECO:0000256" key="3">
    <source>
        <dbReference type="ARBA" id="ARBA00023136"/>
    </source>
</evidence>
<keyword evidence="10" id="KW-1185">Reference proteome</keyword>
<evidence type="ECO:0000313" key="9">
    <source>
        <dbReference type="EMBL" id="GAA0337244.1"/>
    </source>
</evidence>
<dbReference type="InterPro" id="IPR036138">
    <property type="entry name" value="PBP_dimer_sf"/>
</dbReference>
<gene>
    <name evidence="9" type="ORF">GCM10010151_28670</name>
</gene>
<dbReference type="SUPFAM" id="SSF56519">
    <property type="entry name" value="Penicillin binding protein dimerisation domain"/>
    <property type="match status" value="1"/>
</dbReference>
<dbReference type="Pfam" id="PF00905">
    <property type="entry name" value="Transpeptidase"/>
    <property type="match status" value="1"/>
</dbReference>
<comment type="similarity">
    <text evidence="2">Belongs to the transpeptidase family.</text>
</comment>